<feature type="compositionally biased region" description="Low complexity" evidence="2">
    <location>
        <begin position="85"/>
        <end position="118"/>
    </location>
</feature>
<reference evidence="4" key="1">
    <citation type="journal article" date="2006" name="PLoS Biol.">
        <title>Macronuclear genome sequence of the ciliate Tetrahymena thermophila, a model eukaryote.</title>
        <authorList>
            <person name="Eisen J.A."/>
            <person name="Coyne R.S."/>
            <person name="Wu M."/>
            <person name="Wu D."/>
            <person name="Thiagarajan M."/>
            <person name="Wortman J.R."/>
            <person name="Badger J.H."/>
            <person name="Ren Q."/>
            <person name="Amedeo P."/>
            <person name="Jones K.M."/>
            <person name="Tallon L.J."/>
            <person name="Delcher A.L."/>
            <person name="Salzberg S.L."/>
            <person name="Silva J.C."/>
            <person name="Haas B.J."/>
            <person name="Majoros W.H."/>
            <person name="Farzad M."/>
            <person name="Carlton J.M."/>
            <person name="Smith R.K. Jr."/>
            <person name="Garg J."/>
            <person name="Pearlman R.E."/>
            <person name="Karrer K.M."/>
            <person name="Sun L."/>
            <person name="Manning G."/>
            <person name="Elde N.C."/>
            <person name="Turkewitz A.P."/>
            <person name="Asai D.J."/>
            <person name="Wilkes D.E."/>
            <person name="Wang Y."/>
            <person name="Cai H."/>
            <person name="Collins K."/>
            <person name="Stewart B.A."/>
            <person name="Lee S.R."/>
            <person name="Wilamowska K."/>
            <person name="Weinberg Z."/>
            <person name="Ruzzo W.L."/>
            <person name="Wloga D."/>
            <person name="Gaertig J."/>
            <person name="Frankel J."/>
            <person name="Tsao C.-C."/>
            <person name="Gorovsky M.A."/>
            <person name="Keeling P.J."/>
            <person name="Waller R.F."/>
            <person name="Patron N.J."/>
            <person name="Cherry J.M."/>
            <person name="Stover N.A."/>
            <person name="Krieger C.J."/>
            <person name="del Toro C."/>
            <person name="Ryder H.F."/>
            <person name="Williamson S.C."/>
            <person name="Barbeau R.A."/>
            <person name="Hamilton E.P."/>
            <person name="Orias E."/>
        </authorList>
    </citation>
    <scope>NUCLEOTIDE SEQUENCE [LARGE SCALE GENOMIC DNA]</scope>
    <source>
        <strain evidence="4">SB210</strain>
    </source>
</reference>
<keyword evidence="1" id="KW-0175">Coiled coil</keyword>
<feature type="compositionally biased region" description="Low complexity" evidence="2">
    <location>
        <begin position="64"/>
        <end position="74"/>
    </location>
</feature>
<accession>I7MJ47</accession>
<dbReference type="KEGG" id="tet:TTHERM_00762910"/>
<organism evidence="3 4">
    <name type="scientific">Tetrahymena thermophila (strain SB210)</name>
    <dbReference type="NCBI Taxonomy" id="312017"/>
    <lineage>
        <taxon>Eukaryota</taxon>
        <taxon>Sar</taxon>
        <taxon>Alveolata</taxon>
        <taxon>Ciliophora</taxon>
        <taxon>Intramacronucleata</taxon>
        <taxon>Oligohymenophorea</taxon>
        <taxon>Hymenostomatida</taxon>
        <taxon>Tetrahymenina</taxon>
        <taxon>Tetrahymenidae</taxon>
        <taxon>Tetrahymena</taxon>
    </lineage>
</organism>
<gene>
    <name evidence="3" type="ORF">TTHERM_00762910</name>
</gene>
<feature type="region of interest" description="Disordered" evidence="2">
    <location>
        <begin position="428"/>
        <end position="450"/>
    </location>
</feature>
<feature type="compositionally biased region" description="Polar residues" evidence="2">
    <location>
        <begin position="35"/>
        <end position="63"/>
    </location>
</feature>
<protein>
    <submittedName>
        <fullName evidence="3">Uncharacterized protein</fullName>
    </submittedName>
</protein>
<feature type="coiled-coil region" evidence="1">
    <location>
        <begin position="207"/>
        <end position="271"/>
    </location>
</feature>
<dbReference type="InParanoid" id="I7MJ47"/>
<dbReference type="OrthoDB" id="299560at2759"/>
<feature type="compositionally biased region" description="Polar residues" evidence="2">
    <location>
        <begin position="1"/>
        <end position="13"/>
    </location>
</feature>
<dbReference type="RefSeq" id="XP_001025349.2">
    <property type="nucleotide sequence ID" value="XM_001025349.2"/>
</dbReference>
<keyword evidence="4" id="KW-1185">Reference proteome</keyword>
<feature type="compositionally biased region" description="Polar residues" evidence="2">
    <location>
        <begin position="75"/>
        <end position="84"/>
    </location>
</feature>
<dbReference type="Proteomes" id="UP000009168">
    <property type="component" value="Unassembled WGS sequence"/>
</dbReference>
<feature type="region of interest" description="Disordered" evidence="2">
    <location>
        <begin position="1"/>
        <end position="172"/>
    </location>
</feature>
<feature type="compositionally biased region" description="Polar residues" evidence="2">
    <location>
        <begin position="121"/>
        <end position="139"/>
    </location>
</feature>
<feature type="compositionally biased region" description="Low complexity" evidence="2">
    <location>
        <begin position="140"/>
        <end position="157"/>
    </location>
</feature>
<feature type="compositionally biased region" description="Polar residues" evidence="2">
    <location>
        <begin position="158"/>
        <end position="172"/>
    </location>
</feature>
<proteinExistence type="predicted"/>
<name>I7MJ47_TETTS</name>
<dbReference type="EMBL" id="GG662407">
    <property type="protein sequence ID" value="EAS05104.2"/>
    <property type="molecule type" value="Genomic_DNA"/>
</dbReference>
<dbReference type="GeneID" id="7845451"/>
<evidence type="ECO:0000313" key="3">
    <source>
        <dbReference type="EMBL" id="EAS05104.2"/>
    </source>
</evidence>
<evidence type="ECO:0000256" key="2">
    <source>
        <dbReference type="SAM" id="MobiDB-lite"/>
    </source>
</evidence>
<feature type="compositionally biased region" description="Low complexity" evidence="2">
    <location>
        <begin position="14"/>
        <end position="32"/>
    </location>
</feature>
<feature type="region of interest" description="Disordered" evidence="2">
    <location>
        <begin position="553"/>
        <end position="573"/>
    </location>
</feature>
<sequence>MYQPFAQGSNRAFQKTSGQTQIPQQQQPMNYQRVYPSSNQQQFQNVPPIPVNQQVKPSTVVLPQQQVKSSTQQQAAPLSAQNMNRQSQQAYFPQQQQQNLPSQRFSQYSQQQKPQQFKIVNGSQYSSTSATSLQSQPSSQITQKTQPQYYQPQTPQQFSSVPSQQTSKTSTMYQGVQTYDRKPIPQQIQFQNQQVSSVPMTYQQYVAQSSVQQQQQLQQQQQQQQQQVQVLTLNQKQNKLLTSIQQLQHQIQSLTQNYQQRIQQRKMATEELNIQKTSFRLQVENIYNQCRKLSSEYPTILCIVTRLSSGDIGIRRANGTNQTEREINHLISLIEDIYLQFTPQKLVQQSFLPVTNQNDQLVKVNQGSNTRDSIISTTTNINVKKSTENLKTIIEESREKPVQEKENSHYYSPIVHAYARGRDVQENLNQRQREEDQDIHQYGSTQKERMNTSPDLIQVTDRGYQAERQSYRTVTYTPSQIVSNSKNPFTPSQTLQKQFTFSEGVLNSQAKQNGSYYTQRKDQQIVPNQIQFMNQEIDSEKVKRANAQSVVGNTLKTQGPTSQTPLYADTSSQQRVSTIPQQNYVYDQFKQAQDFTKLLKDTNQFKLETTNKDLQKLMEEEKYEQVSEYAYQTLTVIDRQIINMKATVESALEQTELVMTKNLLLDIIENLRQTVKSKEIDISHRVINKIQKNTARLLKDKTASYSLYLYLQKIINYLKERESILNTSIQANEMSLLNQTDHSFWMNTKIDNNDPKQIMPIIENAKKSNSAETTSLNFQFFLRDNMLLDLPTYVPMKEQKRLEEEVRQSIQQGVTSSTVQAPNRFSFQPNQNSQFNQNVVSSGLKPSQFQSQLAESQLTTQSINAKQFGVIQPPEYVPYSQSKSLERPKSAQSLNVLGYRSPVSNLNPTTDSLYSNNTVSNIGVSPNILQTNETRGNKFLQDFDTLKRSASIPARMFVQEENVKKSTPNKDKVDGVLLNEQFAHQRKLIKTQFTTSPNKTVPVIKQSEQATENHSIQNTPSMAERKIIQIQKIASFSGAQESNKNSDVKVVNPSNNNNNYSISHLMTPPGTQVNKIFNDASFAVQSSNNTSNLDNILNKYKVVDVEREIQQGQVVQQINQVQSISLSNNKDISNNEAIVYSQIEVASKKEDEKVKRSQLSSNVAVNPSSVIDNNRENNPNLSVGVKRQVNLQYESILEKYIPNNNQKSLVSKYSLPQNTRPALEQVNLQSTNQNYSTQNIFKSPSQINHNDPLQSVSDKYSIIINQQQESLQRTSLNFNTQQQQKKFYDLALKVKSEFPKTHKANTVLVNQMWDLAQDIPENQWRDFILQQCNSAK</sequence>
<dbReference type="STRING" id="312017.I7MJ47"/>
<evidence type="ECO:0000256" key="1">
    <source>
        <dbReference type="SAM" id="Coils"/>
    </source>
</evidence>
<evidence type="ECO:0000313" key="4">
    <source>
        <dbReference type="Proteomes" id="UP000009168"/>
    </source>
</evidence>